<feature type="domain" description="Coenzyme Q-binding protein COQ10 START" evidence="4">
    <location>
        <begin position="70"/>
        <end position="220"/>
    </location>
</feature>
<dbReference type="Pfam" id="PF03364">
    <property type="entry name" value="Polyketide_cyc"/>
    <property type="match status" value="1"/>
</dbReference>
<dbReference type="OrthoDB" id="292693at2759"/>
<dbReference type="InterPro" id="IPR044996">
    <property type="entry name" value="COQ10-like"/>
</dbReference>
<evidence type="ECO:0000313" key="6">
    <source>
        <dbReference type="Proteomes" id="UP000193467"/>
    </source>
</evidence>
<evidence type="ECO:0000256" key="3">
    <source>
        <dbReference type="ARBA" id="ARBA00024947"/>
    </source>
</evidence>
<evidence type="ECO:0000259" key="4">
    <source>
        <dbReference type="Pfam" id="PF03364"/>
    </source>
</evidence>
<sequence length="230" mass="25015">MSLAPAAARRSTRIAATAATGSRIQIPVRRHFFNLPSPFASSSSSSSSPSAAGTLTKRGSVYVYEESRNMPYTPQQLYSVIADVDAYSSFLPFATKSEVLSAVHEGQSRSVQEQGWLKGGQEGEVWQMEAELKIGAMGFEEGYVSKVEAKKWEKVSATAKDTTIFKHLTTSWALTPQPPSAGRPLTKVDLYLAYAFISPFHAAAVSAMWEKVSGMMIGGFEKRVGDVYGR</sequence>
<evidence type="ECO:0000256" key="2">
    <source>
        <dbReference type="ARBA" id="ARBA00011814"/>
    </source>
</evidence>
<gene>
    <name evidence="5" type="ORF">BCR35DRAFT_274611</name>
</gene>
<organism evidence="5 6">
    <name type="scientific">Leucosporidium creatinivorum</name>
    <dbReference type="NCBI Taxonomy" id="106004"/>
    <lineage>
        <taxon>Eukaryota</taxon>
        <taxon>Fungi</taxon>
        <taxon>Dikarya</taxon>
        <taxon>Basidiomycota</taxon>
        <taxon>Pucciniomycotina</taxon>
        <taxon>Microbotryomycetes</taxon>
        <taxon>Leucosporidiales</taxon>
        <taxon>Leucosporidium</taxon>
    </lineage>
</organism>
<comment type="similarity">
    <text evidence="1">Belongs to the COQ10 family.</text>
</comment>
<protein>
    <recommendedName>
        <fullName evidence="4">Coenzyme Q-binding protein COQ10 START domain-containing protein</fullName>
    </recommendedName>
</protein>
<accession>A0A1Y2G171</accession>
<dbReference type="SUPFAM" id="SSF55961">
    <property type="entry name" value="Bet v1-like"/>
    <property type="match status" value="1"/>
</dbReference>
<dbReference type="InParanoid" id="A0A1Y2G171"/>
<comment type="caution">
    <text evidence="5">The sequence shown here is derived from an EMBL/GenBank/DDBJ whole genome shotgun (WGS) entry which is preliminary data.</text>
</comment>
<dbReference type="GO" id="GO:0048039">
    <property type="term" value="F:ubiquinone binding"/>
    <property type="evidence" value="ECO:0007669"/>
    <property type="project" value="InterPro"/>
</dbReference>
<comment type="subunit">
    <text evidence="2">Interacts with coenzyme Q.</text>
</comment>
<evidence type="ECO:0000256" key="1">
    <source>
        <dbReference type="ARBA" id="ARBA00006885"/>
    </source>
</evidence>
<dbReference type="AlphaFoldDB" id="A0A1Y2G171"/>
<reference evidence="5 6" key="1">
    <citation type="submission" date="2016-07" db="EMBL/GenBank/DDBJ databases">
        <title>Pervasive Adenine N6-methylation of Active Genes in Fungi.</title>
        <authorList>
            <consortium name="DOE Joint Genome Institute"/>
            <person name="Mondo S.J."/>
            <person name="Dannebaum R.O."/>
            <person name="Kuo R.C."/>
            <person name="Labutti K."/>
            <person name="Haridas S."/>
            <person name="Kuo A."/>
            <person name="Salamov A."/>
            <person name="Ahrendt S.R."/>
            <person name="Lipzen A."/>
            <person name="Sullivan W."/>
            <person name="Andreopoulos W.B."/>
            <person name="Clum A."/>
            <person name="Lindquist E."/>
            <person name="Daum C."/>
            <person name="Ramamoorthy G.K."/>
            <person name="Gryganskyi A."/>
            <person name="Culley D."/>
            <person name="Magnuson J.K."/>
            <person name="James T.Y."/>
            <person name="O'Malley M.A."/>
            <person name="Stajich J.E."/>
            <person name="Spatafora J.W."/>
            <person name="Visel A."/>
            <person name="Grigoriev I.V."/>
        </authorList>
    </citation>
    <scope>NUCLEOTIDE SEQUENCE [LARGE SCALE GENOMIC DNA]</scope>
    <source>
        <strain evidence="5 6">62-1032</strain>
    </source>
</reference>
<evidence type="ECO:0000313" key="5">
    <source>
        <dbReference type="EMBL" id="ORY90657.1"/>
    </source>
</evidence>
<keyword evidence="6" id="KW-1185">Reference proteome</keyword>
<dbReference type="GO" id="GO:0005739">
    <property type="term" value="C:mitochondrion"/>
    <property type="evidence" value="ECO:0007669"/>
    <property type="project" value="TreeGrafter"/>
</dbReference>
<dbReference type="CDD" id="cd07813">
    <property type="entry name" value="COQ10p_like"/>
    <property type="match status" value="1"/>
</dbReference>
<dbReference type="STRING" id="106004.A0A1Y2G171"/>
<dbReference type="Proteomes" id="UP000193467">
    <property type="component" value="Unassembled WGS sequence"/>
</dbReference>
<dbReference type="InterPro" id="IPR005031">
    <property type="entry name" value="COQ10_START"/>
</dbReference>
<name>A0A1Y2G171_9BASI</name>
<dbReference type="InterPro" id="IPR023393">
    <property type="entry name" value="START-like_dom_sf"/>
</dbReference>
<dbReference type="PANTHER" id="PTHR12901:SF10">
    <property type="entry name" value="COENZYME Q-BINDING PROTEIN COQ10, MITOCHONDRIAL"/>
    <property type="match status" value="1"/>
</dbReference>
<dbReference type="Gene3D" id="3.30.530.20">
    <property type="match status" value="1"/>
</dbReference>
<dbReference type="GO" id="GO:0045333">
    <property type="term" value="P:cellular respiration"/>
    <property type="evidence" value="ECO:0007669"/>
    <property type="project" value="InterPro"/>
</dbReference>
<dbReference type="EMBL" id="MCGR01000003">
    <property type="protein sequence ID" value="ORY90657.1"/>
    <property type="molecule type" value="Genomic_DNA"/>
</dbReference>
<comment type="function">
    <text evidence="3">Required for the function of coenzyme Q in the respiratory chain. May serve as a chaperone or may be involved in the transport of Q6 from its site of synthesis to the catalytic sites of the respiratory complexes.</text>
</comment>
<dbReference type="FunCoup" id="A0A1Y2G171">
    <property type="interactions" value="177"/>
</dbReference>
<proteinExistence type="inferred from homology"/>
<dbReference type="PANTHER" id="PTHR12901">
    <property type="entry name" value="SPERM PROTEIN HOMOLOG"/>
    <property type="match status" value="1"/>
</dbReference>